<accession>A0A3B0SIT4</accession>
<proteinExistence type="predicted"/>
<dbReference type="AlphaFoldDB" id="A0A3B0SIT4"/>
<protein>
    <submittedName>
        <fullName evidence="1">Uncharacterized protein</fullName>
    </submittedName>
</protein>
<dbReference type="EMBL" id="UOEI01000327">
    <property type="protein sequence ID" value="VAW02332.1"/>
    <property type="molecule type" value="Genomic_DNA"/>
</dbReference>
<organism evidence="1">
    <name type="scientific">hydrothermal vent metagenome</name>
    <dbReference type="NCBI Taxonomy" id="652676"/>
    <lineage>
        <taxon>unclassified sequences</taxon>
        <taxon>metagenomes</taxon>
        <taxon>ecological metagenomes</taxon>
    </lineage>
</organism>
<name>A0A3B0SIT4_9ZZZZ</name>
<evidence type="ECO:0000313" key="1">
    <source>
        <dbReference type="EMBL" id="VAW02332.1"/>
    </source>
</evidence>
<sequence>MLPIQLAETERDDFDGTIVEFWRGDDFIGMVFWDGNAPIVQFYPDADGNVQDIDINELQRLLDTALKIVDPDAFGEELDELRDAVAAANEPEWSDEHPATTELLAEFDGQAVYRTEDGEGFFPKAVAAAFITKCEEIDLAVVEMEGFDLEGDTLIARPQLDLQVSPQSVMSWSEFRTFANASAHDTLRSWPNRDSLVVAFVFQQPDMETIVA</sequence>
<reference evidence="1" key="1">
    <citation type="submission" date="2018-06" db="EMBL/GenBank/DDBJ databases">
        <authorList>
            <person name="Zhirakovskaya E."/>
        </authorList>
    </citation>
    <scope>NUCLEOTIDE SEQUENCE</scope>
</reference>
<gene>
    <name evidence="1" type="ORF">MNBD_ACTINO01-484</name>
</gene>